<evidence type="ECO:0000313" key="2">
    <source>
        <dbReference type="EMBL" id="GAA4893083.1"/>
    </source>
</evidence>
<gene>
    <name evidence="2" type="ORF">GCM10023333_27870</name>
</gene>
<feature type="chain" id="PRO_5047129171" evidence="1">
    <location>
        <begin position="21"/>
        <end position="393"/>
    </location>
</feature>
<keyword evidence="3" id="KW-1185">Reference proteome</keyword>
<dbReference type="EMBL" id="BAABJZ010000090">
    <property type="protein sequence ID" value="GAA4893083.1"/>
    <property type="molecule type" value="Genomic_DNA"/>
</dbReference>
<reference evidence="3" key="1">
    <citation type="journal article" date="2019" name="Int. J. Syst. Evol. Microbiol.">
        <title>The Global Catalogue of Microorganisms (GCM) 10K type strain sequencing project: providing services to taxonomists for standard genome sequencing and annotation.</title>
        <authorList>
            <consortium name="The Broad Institute Genomics Platform"/>
            <consortium name="The Broad Institute Genome Sequencing Center for Infectious Disease"/>
            <person name="Wu L."/>
            <person name="Ma J."/>
        </authorList>
    </citation>
    <scope>NUCLEOTIDE SEQUENCE [LARGE SCALE GENOMIC DNA]</scope>
    <source>
        <strain evidence="3">JCM 18401</strain>
    </source>
</reference>
<dbReference type="Proteomes" id="UP001499988">
    <property type="component" value="Unassembled WGS sequence"/>
</dbReference>
<evidence type="ECO:0000313" key="3">
    <source>
        <dbReference type="Proteomes" id="UP001499988"/>
    </source>
</evidence>
<name>A0ABP9F5B4_9GAMM</name>
<dbReference type="InterPro" id="IPR032811">
    <property type="entry name" value="Put_conjugal_transfer"/>
</dbReference>
<organism evidence="2 3">
    <name type="scientific">Ferrimonas pelagia</name>
    <dbReference type="NCBI Taxonomy" id="1177826"/>
    <lineage>
        <taxon>Bacteria</taxon>
        <taxon>Pseudomonadati</taxon>
        <taxon>Pseudomonadota</taxon>
        <taxon>Gammaproteobacteria</taxon>
        <taxon>Alteromonadales</taxon>
        <taxon>Ferrimonadaceae</taxon>
        <taxon>Ferrimonas</taxon>
    </lineage>
</organism>
<sequence>MKPVVLGLTALSLLPGVALASALVDARSGAMGGVGIASGNFTSADLNPALLTRATEQQRFAMRLGVGAVIRDVDNTIDDVDQIQDTLDAFEAVIDRQDPNDLPEAQRLAELAINQLEALDQANPTGSAEPALGFYVPSQSLGFSLTLGAQARVDGRFHFDESDRTVLEQALQTGQFDQEDILSYADANAVVVSELKLGFARLFNARGIGEFALGIAPKWQRLDSYFYRATVAEFDKDELTSDDNMTDSTQFNLDLGLHKGYGPWQFGLVAQNLMGHSLRNVEQQTLKLKPSYTGAVAYQHNGFTAALDLDLAEDRSFEAFMLPSQWAKVGLEYDFGGHFQLRGGYRSDLASNHGDRATVGLGISPGRLVSLDLAGEFGDDDEYGVRLQLGLNF</sequence>
<feature type="signal peptide" evidence="1">
    <location>
        <begin position="1"/>
        <end position="20"/>
    </location>
</feature>
<comment type="caution">
    <text evidence="2">The sequence shown here is derived from an EMBL/GenBank/DDBJ whole genome shotgun (WGS) entry which is preliminary data.</text>
</comment>
<keyword evidence="1" id="KW-0732">Signal</keyword>
<dbReference type="Gene3D" id="2.40.160.60">
    <property type="entry name" value="Outer membrane protein transport protein (OMPP1/FadL/TodX)"/>
    <property type="match status" value="1"/>
</dbReference>
<accession>A0ABP9F5B4</accession>
<proteinExistence type="predicted"/>
<dbReference type="RefSeq" id="WP_345336032.1">
    <property type="nucleotide sequence ID" value="NZ_BAABJZ010000090.1"/>
</dbReference>
<evidence type="ECO:0000256" key="1">
    <source>
        <dbReference type="SAM" id="SignalP"/>
    </source>
</evidence>
<protein>
    <submittedName>
        <fullName evidence="2">Conjugal transfer protein TraF</fullName>
    </submittedName>
</protein>
<dbReference type="Pfam" id="PF13729">
    <property type="entry name" value="TraF_2"/>
    <property type="match status" value="1"/>
</dbReference>